<dbReference type="HOGENOM" id="CLU_2626906_0_0_1"/>
<protein>
    <recommendedName>
        <fullName evidence="3">Reverse transcriptase</fullName>
    </recommendedName>
</protein>
<dbReference type="AlphaFoldDB" id="A0A061DNG7"/>
<evidence type="ECO:0000313" key="2">
    <source>
        <dbReference type="Proteomes" id="UP000026915"/>
    </source>
</evidence>
<organism evidence="1 2">
    <name type="scientific">Theobroma cacao</name>
    <name type="common">Cacao</name>
    <name type="synonym">Cocoa</name>
    <dbReference type="NCBI Taxonomy" id="3641"/>
    <lineage>
        <taxon>Eukaryota</taxon>
        <taxon>Viridiplantae</taxon>
        <taxon>Streptophyta</taxon>
        <taxon>Embryophyta</taxon>
        <taxon>Tracheophyta</taxon>
        <taxon>Spermatophyta</taxon>
        <taxon>Magnoliopsida</taxon>
        <taxon>eudicotyledons</taxon>
        <taxon>Gunneridae</taxon>
        <taxon>Pentapetalae</taxon>
        <taxon>rosids</taxon>
        <taxon>malvids</taxon>
        <taxon>Malvales</taxon>
        <taxon>Malvaceae</taxon>
        <taxon>Byttnerioideae</taxon>
        <taxon>Theobroma</taxon>
    </lineage>
</organism>
<dbReference type="InParanoid" id="A0A061DNG7"/>
<dbReference type="Gramene" id="EOX93611">
    <property type="protein sequence ID" value="EOX93611"/>
    <property type="gene ID" value="TCM_002500"/>
</dbReference>
<evidence type="ECO:0000313" key="1">
    <source>
        <dbReference type="EMBL" id="EOX93611.1"/>
    </source>
</evidence>
<sequence length="78" mass="8765">MAALKASGPDGLPTLFFQRFRDVMGSSIHRFVTEFLEGRTRLEGINHTFVALIPKVPHLELGRMGNFALKLDMSKAYD</sequence>
<reference evidence="1 2" key="1">
    <citation type="journal article" date="2013" name="Genome Biol.">
        <title>The genome sequence of the most widely cultivated cacao type and its use to identify candidate genes regulating pod color.</title>
        <authorList>
            <person name="Motamayor J.C."/>
            <person name="Mockaitis K."/>
            <person name="Schmutz J."/>
            <person name="Haiminen N."/>
            <person name="Iii D.L."/>
            <person name="Cornejo O."/>
            <person name="Findley S.D."/>
            <person name="Zheng P."/>
            <person name="Utro F."/>
            <person name="Royaert S."/>
            <person name="Saski C."/>
            <person name="Jenkins J."/>
            <person name="Podicheti R."/>
            <person name="Zhao M."/>
            <person name="Scheffler B.E."/>
            <person name="Stack J.C."/>
            <person name="Feltus F.A."/>
            <person name="Mustiga G.M."/>
            <person name="Amores F."/>
            <person name="Phillips W."/>
            <person name="Marelli J.P."/>
            <person name="May G.D."/>
            <person name="Shapiro H."/>
            <person name="Ma J."/>
            <person name="Bustamante C.D."/>
            <person name="Schnell R.J."/>
            <person name="Main D."/>
            <person name="Gilbert D."/>
            <person name="Parida L."/>
            <person name="Kuhn D.N."/>
        </authorList>
    </citation>
    <scope>NUCLEOTIDE SEQUENCE [LARGE SCALE GENOMIC DNA]</scope>
    <source>
        <strain evidence="2">cv. Matina 1-6</strain>
    </source>
</reference>
<accession>A0A061DNG7</accession>
<dbReference type="Proteomes" id="UP000026915">
    <property type="component" value="Chromosome 1"/>
</dbReference>
<dbReference type="EMBL" id="CM001879">
    <property type="protein sequence ID" value="EOX93611.1"/>
    <property type="molecule type" value="Genomic_DNA"/>
</dbReference>
<evidence type="ECO:0008006" key="3">
    <source>
        <dbReference type="Google" id="ProtNLM"/>
    </source>
</evidence>
<gene>
    <name evidence="1" type="ORF">TCM_002500</name>
</gene>
<keyword evidence="2" id="KW-1185">Reference proteome</keyword>
<name>A0A061DNG7_THECC</name>
<proteinExistence type="predicted"/>